<sequence>MTDLFSRQEALQGELPATPHTHKPLTAPQYEALESQIYQMGPQIDGTPAWSPEQMLEWLKQQPPHIRGVAIAMMRRVYRLEQVGIPLLPQAIPSRQKAPKQMAKGPPSQPMLPLLSADGRTVGKCYLVEGLIPVHIDQSGTIRCASTGRTLWIAPGSPTDRANPGAATQLNSTYKSARHYMVTNHRKRAT</sequence>
<evidence type="ECO:0000313" key="1">
    <source>
        <dbReference type="EMBL" id="VXA85075.1"/>
    </source>
</evidence>
<dbReference type="Proteomes" id="UP000439123">
    <property type="component" value="Unassembled WGS sequence"/>
</dbReference>
<dbReference type="AlphaFoldDB" id="A0A653L2D3"/>
<dbReference type="EMBL" id="CABWLC010000012">
    <property type="protein sequence ID" value="VXA85075.1"/>
    <property type="molecule type" value="Genomic_DNA"/>
</dbReference>
<accession>A0A653L2D3</accession>
<evidence type="ECO:0000313" key="2">
    <source>
        <dbReference type="Proteomes" id="UP000439123"/>
    </source>
</evidence>
<name>A0A653L2D3_AERVE</name>
<organism evidence="1 2">
    <name type="scientific">Aeromonas veronii</name>
    <dbReference type="NCBI Taxonomy" id="654"/>
    <lineage>
        <taxon>Bacteria</taxon>
        <taxon>Pseudomonadati</taxon>
        <taxon>Pseudomonadota</taxon>
        <taxon>Gammaproteobacteria</taxon>
        <taxon>Aeromonadales</taxon>
        <taxon>Aeromonadaceae</taxon>
        <taxon>Aeromonas</taxon>
    </lineage>
</organism>
<protein>
    <submittedName>
        <fullName evidence="1">Uncharacterized protein</fullName>
    </submittedName>
</protein>
<proteinExistence type="predicted"/>
<gene>
    <name evidence="1" type="ORF">AERO8C_20225</name>
</gene>
<reference evidence="1 2" key="1">
    <citation type="submission" date="2019-10" db="EMBL/GenBank/DDBJ databases">
        <authorList>
            <person name="Karimi E."/>
        </authorList>
    </citation>
    <scope>NUCLEOTIDE SEQUENCE [LARGE SCALE GENOMIC DNA]</scope>
    <source>
        <strain evidence="1">Aeromonas sp. 8C</strain>
    </source>
</reference>
<dbReference type="RefSeq" id="WP_159157144.1">
    <property type="nucleotide sequence ID" value="NZ_JAVLAB010000003.1"/>
</dbReference>